<name>A0AAV8F6L1_9POAL</name>
<dbReference type="InterPro" id="IPR011990">
    <property type="entry name" value="TPR-like_helical_dom_sf"/>
</dbReference>
<dbReference type="GO" id="GO:0016556">
    <property type="term" value="P:mRNA modification"/>
    <property type="evidence" value="ECO:0007669"/>
    <property type="project" value="UniProtKB-ARBA"/>
</dbReference>
<evidence type="ECO:0000256" key="1">
    <source>
        <dbReference type="ARBA" id="ARBA00022737"/>
    </source>
</evidence>
<evidence type="ECO:0000313" key="7">
    <source>
        <dbReference type="Proteomes" id="UP001140206"/>
    </source>
</evidence>
<feature type="region of interest" description="Disordered" evidence="4">
    <location>
        <begin position="1"/>
        <end position="26"/>
    </location>
</feature>
<reference evidence="6" key="1">
    <citation type="submission" date="2022-08" db="EMBL/GenBank/DDBJ databases">
        <authorList>
            <person name="Marques A."/>
        </authorList>
    </citation>
    <scope>NUCLEOTIDE SEQUENCE</scope>
    <source>
        <strain evidence="6">RhyPub2mFocal</strain>
        <tissue evidence="6">Leaves</tissue>
    </source>
</reference>
<evidence type="ECO:0000256" key="2">
    <source>
        <dbReference type="ARBA" id="ARBA00022946"/>
    </source>
</evidence>
<dbReference type="InterPro" id="IPR046960">
    <property type="entry name" value="PPR_At4g14850-like_plant"/>
</dbReference>
<dbReference type="FunFam" id="1.25.40.10:FF:000277">
    <property type="entry name" value="Pentatricopeptide repeat-containing protein, mitochondrial"/>
    <property type="match status" value="1"/>
</dbReference>
<dbReference type="Pfam" id="PF01535">
    <property type="entry name" value="PPR"/>
    <property type="match status" value="3"/>
</dbReference>
<organism evidence="6 7">
    <name type="scientific">Rhynchospora pubera</name>
    <dbReference type="NCBI Taxonomy" id="906938"/>
    <lineage>
        <taxon>Eukaryota</taxon>
        <taxon>Viridiplantae</taxon>
        <taxon>Streptophyta</taxon>
        <taxon>Embryophyta</taxon>
        <taxon>Tracheophyta</taxon>
        <taxon>Spermatophyta</taxon>
        <taxon>Magnoliopsida</taxon>
        <taxon>Liliopsida</taxon>
        <taxon>Poales</taxon>
        <taxon>Cyperaceae</taxon>
        <taxon>Cyperoideae</taxon>
        <taxon>Rhynchosporeae</taxon>
        <taxon>Rhynchospora</taxon>
    </lineage>
</organism>
<gene>
    <name evidence="6" type="ORF">LUZ62_038461</name>
</gene>
<dbReference type="Proteomes" id="UP001140206">
    <property type="component" value="Chromosome 2"/>
</dbReference>
<dbReference type="PANTHER" id="PTHR47926">
    <property type="entry name" value="PENTATRICOPEPTIDE REPEAT-CONTAINING PROTEIN"/>
    <property type="match status" value="1"/>
</dbReference>
<dbReference type="PROSITE" id="PS51375">
    <property type="entry name" value="PPR"/>
    <property type="match status" value="2"/>
</dbReference>
<keyword evidence="2" id="KW-0809">Transit peptide</keyword>
<dbReference type="InterPro" id="IPR032867">
    <property type="entry name" value="DYW_dom"/>
</dbReference>
<dbReference type="NCBIfam" id="TIGR00756">
    <property type="entry name" value="PPR"/>
    <property type="match status" value="2"/>
</dbReference>
<evidence type="ECO:0000259" key="5">
    <source>
        <dbReference type="Pfam" id="PF14432"/>
    </source>
</evidence>
<keyword evidence="7" id="KW-1185">Reference proteome</keyword>
<dbReference type="InterPro" id="IPR002885">
    <property type="entry name" value="PPR_rpt"/>
</dbReference>
<accession>A0AAV8F6L1</accession>
<dbReference type="AlphaFoldDB" id="A0AAV8F6L1"/>
<dbReference type="GO" id="GO:0003723">
    <property type="term" value="F:RNA binding"/>
    <property type="evidence" value="ECO:0007669"/>
    <property type="project" value="InterPro"/>
</dbReference>
<keyword evidence="1" id="KW-0677">Repeat</keyword>
<evidence type="ECO:0000256" key="4">
    <source>
        <dbReference type="SAM" id="MobiDB-lite"/>
    </source>
</evidence>
<dbReference type="Pfam" id="PF14432">
    <property type="entry name" value="DYW_deaminase"/>
    <property type="match status" value="2"/>
</dbReference>
<feature type="domain" description="DYW" evidence="5">
    <location>
        <begin position="538"/>
        <end position="608"/>
    </location>
</feature>
<feature type="repeat" description="PPR" evidence="3">
    <location>
        <begin position="211"/>
        <end position="245"/>
    </location>
</feature>
<sequence>MTTLAPPLLRPPPHLPPTTHNLNSSSKDTTLLPLSSCDEIHRLHLPSLIKSCARYRHVSLGRQLHALSVKLGCLVSDPFVQSSLISFYASCSLHAIALQLFEELPEPNIVSYTSAMDACVDSEQPELAFYLFHQMVKSGISPDSFSLVVLLSACADNGALNLGCGAHALALKIGLELTPFLVTALISMYSKCSSLDSAMLLFQQTPEEIKSLQVWNAVIKALALHGHGSDALKLFEDMISGGFHQPNSITFLGLLSGCTQSGLVQEGKHYFNIMTTKFGIEPTIKHYGCMVDLLGMAGLLNEAFDLLTHMPIQPNYVVWMSLLRSCSAHGDVTMAEQVMYIIMHGEIEYPMGEVGHFAIMSGMYRKAGVFDRFAQTRHLVERKQKGKSRIEIGGNMHEFSVGFHGLHSSEGNKIIEMLDVLDVKLGKQKEEANGEHHSEKVAVSFGLIKSNSGMTIWVFNYLRICKDCHDWMKFVSKSYDREIIMRDCNRIHRFIGGNMHEFSVGFHGLHSSEGNKIIEMLDVLDVKLGKQKEEANGEHHSEKVAVSFGLIKSNSGMTIRVFNYLRICKDCHDWMKFVSKSYDREIIMRDCNRIHRFVGGMCSCRDYW</sequence>
<evidence type="ECO:0000256" key="3">
    <source>
        <dbReference type="PROSITE-ProRule" id="PRU00708"/>
    </source>
</evidence>
<dbReference type="GO" id="GO:0005737">
    <property type="term" value="C:cytoplasm"/>
    <property type="evidence" value="ECO:0007669"/>
    <property type="project" value="UniProtKB-ARBA"/>
</dbReference>
<proteinExistence type="predicted"/>
<feature type="domain" description="DYW" evidence="5">
    <location>
        <begin position="435"/>
        <end position="497"/>
    </location>
</feature>
<dbReference type="Gene3D" id="1.25.40.10">
    <property type="entry name" value="Tetratricopeptide repeat domain"/>
    <property type="match status" value="2"/>
</dbReference>
<dbReference type="EMBL" id="JAMFTS010000002">
    <property type="protein sequence ID" value="KAJ4787215.1"/>
    <property type="molecule type" value="Genomic_DNA"/>
</dbReference>
<evidence type="ECO:0000313" key="6">
    <source>
        <dbReference type="EMBL" id="KAJ4787215.1"/>
    </source>
</evidence>
<feature type="repeat" description="PPR" evidence="3">
    <location>
        <begin position="108"/>
        <end position="142"/>
    </location>
</feature>
<dbReference type="GO" id="GO:0008270">
    <property type="term" value="F:zinc ion binding"/>
    <property type="evidence" value="ECO:0007669"/>
    <property type="project" value="InterPro"/>
</dbReference>
<dbReference type="Pfam" id="PF13041">
    <property type="entry name" value="PPR_2"/>
    <property type="match status" value="2"/>
</dbReference>
<comment type="caution">
    <text evidence="6">The sequence shown here is derived from an EMBL/GenBank/DDBJ whole genome shotgun (WGS) entry which is preliminary data.</text>
</comment>
<protein>
    <submittedName>
        <fullName evidence="6">Pentatricopeptide repeat-containing family protein</fullName>
    </submittedName>
</protein>